<proteinExistence type="predicted"/>
<evidence type="ECO:0000256" key="1">
    <source>
        <dbReference type="SAM" id="MobiDB-lite"/>
    </source>
</evidence>
<name>A0AAV2CNH9_9ROSI</name>
<dbReference type="Proteomes" id="UP001497516">
    <property type="component" value="Chromosome 1"/>
</dbReference>
<evidence type="ECO:0000313" key="3">
    <source>
        <dbReference type="Proteomes" id="UP001497516"/>
    </source>
</evidence>
<dbReference type="AlphaFoldDB" id="A0AAV2CNH9"/>
<dbReference type="EMBL" id="OZ034813">
    <property type="protein sequence ID" value="CAL1357948.1"/>
    <property type="molecule type" value="Genomic_DNA"/>
</dbReference>
<protein>
    <submittedName>
        <fullName evidence="2">Uncharacterized protein</fullName>
    </submittedName>
</protein>
<gene>
    <name evidence="2" type="ORF">LTRI10_LOCUS5540</name>
</gene>
<feature type="region of interest" description="Disordered" evidence="1">
    <location>
        <begin position="1"/>
        <end position="21"/>
    </location>
</feature>
<evidence type="ECO:0000313" key="2">
    <source>
        <dbReference type="EMBL" id="CAL1357948.1"/>
    </source>
</evidence>
<reference evidence="2 3" key="1">
    <citation type="submission" date="2024-04" db="EMBL/GenBank/DDBJ databases">
        <authorList>
            <person name="Fracassetti M."/>
        </authorList>
    </citation>
    <scope>NUCLEOTIDE SEQUENCE [LARGE SCALE GENOMIC DNA]</scope>
</reference>
<sequence>MENALAETPLMAPALTPSGRPPDIGAAITTLTTTDGPITTPLTSDASPMVVEPISSAIDCSVPKVTTQSPISYARALAGAEQQGTLAVQTWTPVGENDLVPGQINGEPYFCWLQRSAMCSMAENFGSSSARPAHQLHCVLFTITRVVAAYGGNGDNGFGRRHIFGAIIQRA</sequence>
<accession>A0AAV2CNH9</accession>
<organism evidence="2 3">
    <name type="scientific">Linum trigynum</name>
    <dbReference type="NCBI Taxonomy" id="586398"/>
    <lineage>
        <taxon>Eukaryota</taxon>
        <taxon>Viridiplantae</taxon>
        <taxon>Streptophyta</taxon>
        <taxon>Embryophyta</taxon>
        <taxon>Tracheophyta</taxon>
        <taxon>Spermatophyta</taxon>
        <taxon>Magnoliopsida</taxon>
        <taxon>eudicotyledons</taxon>
        <taxon>Gunneridae</taxon>
        <taxon>Pentapetalae</taxon>
        <taxon>rosids</taxon>
        <taxon>fabids</taxon>
        <taxon>Malpighiales</taxon>
        <taxon>Linaceae</taxon>
        <taxon>Linum</taxon>
    </lineage>
</organism>
<keyword evidence="3" id="KW-1185">Reference proteome</keyword>